<dbReference type="AlphaFoldDB" id="A0A9P9A1P1"/>
<dbReference type="RefSeq" id="XP_045961404.1">
    <property type="nucleotide sequence ID" value="XM_046099523.1"/>
</dbReference>
<name>A0A9P9A1P1_9PEZI</name>
<proteinExistence type="predicted"/>
<feature type="domain" description="DUF7709" evidence="1">
    <location>
        <begin position="5"/>
        <end position="100"/>
    </location>
</feature>
<protein>
    <recommendedName>
        <fullName evidence="1">DUF7709 domain-containing protein</fullName>
    </recommendedName>
</protein>
<evidence type="ECO:0000313" key="3">
    <source>
        <dbReference type="Proteomes" id="UP000758603"/>
    </source>
</evidence>
<reference evidence="2" key="1">
    <citation type="journal article" date="2021" name="Nat. Commun.">
        <title>Genetic determinants of endophytism in the Arabidopsis root mycobiome.</title>
        <authorList>
            <person name="Mesny F."/>
            <person name="Miyauchi S."/>
            <person name="Thiergart T."/>
            <person name="Pickel B."/>
            <person name="Atanasova L."/>
            <person name="Karlsson M."/>
            <person name="Huettel B."/>
            <person name="Barry K.W."/>
            <person name="Haridas S."/>
            <person name="Chen C."/>
            <person name="Bauer D."/>
            <person name="Andreopoulos W."/>
            <person name="Pangilinan J."/>
            <person name="LaButti K."/>
            <person name="Riley R."/>
            <person name="Lipzen A."/>
            <person name="Clum A."/>
            <person name="Drula E."/>
            <person name="Henrissat B."/>
            <person name="Kohler A."/>
            <person name="Grigoriev I.V."/>
            <person name="Martin F.M."/>
            <person name="Hacquard S."/>
        </authorList>
    </citation>
    <scope>NUCLEOTIDE SEQUENCE</scope>
    <source>
        <strain evidence="2">MPI-SDFR-AT-0073</strain>
    </source>
</reference>
<dbReference type="EMBL" id="JAGPXC010000002">
    <property type="protein sequence ID" value="KAH6657170.1"/>
    <property type="molecule type" value="Genomic_DNA"/>
</dbReference>
<dbReference type="GeneID" id="70128415"/>
<evidence type="ECO:0000259" key="1">
    <source>
        <dbReference type="Pfam" id="PF24813"/>
    </source>
</evidence>
<sequence length="124" mass="12958">MSNPSLADLDSATLGAKMPEITLADGTVVQTGTVGALLMNIKACSKAHAAGDGEKMAKLQEATCASLPLLQVGIFDLFTPEEWAQGSNEGRKLVGKLALESSDVVAGLLGVCFCVNSHKFLRHE</sequence>
<accession>A0A9P9A1P1</accession>
<gene>
    <name evidence="2" type="ORF">BKA67DRAFT_532397</name>
</gene>
<organism evidence="2 3">
    <name type="scientific">Truncatella angustata</name>
    <dbReference type="NCBI Taxonomy" id="152316"/>
    <lineage>
        <taxon>Eukaryota</taxon>
        <taxon>Fungi</taxon>
        <taxon>Dikarya</taxon>
        <taxon>Ascomycota</taxon>
        <taxon>Pezizomycotina</taxon>
        <taxon>Sordariomycetes</taxon>
        <taxon>Xylariomycetidae</taxon>
        <taxon>Amphisphaeriales</taxon>
        <taxon>Sporocadaceae</taxon>
        <taxon>Truncatella</taxon>
    </lineage>
</organism>
<evidence type="ECO:0000313" key="2">
    <source>
        <dbReference type="EMBL" id="KAH6657170.1"/>
    </source>
</evidence>
<dbReference type="Proteomes" id="UP000758603">
    <property type="component" value="Unassembled WGS sequence"/>
</dbReference>
<comment type="caution">
    <text evidence="2">The sequence shown here is derived from an EMBL/GenBank/DDBJ whole genome shotgun (WGS) entry which is preliminary data.</text>
</comment>
<keyword evidence="3" id="KW-1185">Reference proteome</keyword>
<dbReference type="InterPro" id="IPR056126">
    <property type="entry name" value="DUF7709"/>
</dbReference>
<dbReference type="OrthoDB" id="2359405at2759"/>
<dbReference type="Pfam" id="PF24813">
    <property type="entry name" value="DUF7709"/>
    <property type="match status" value="1"/>
</dbReference>